<evidence type="ECO:0000256" key="1">
    <source>
        <dbReference type="SAM" id="Phobius"/>
    </source>
</evidence>
<feature type="transmembrane region" description="Helical" evidence="1">
    <location>
        <begin position="173"/>
        <end position="191"/>
    </location>
</feature>
<sequence length="258" mass="26716">MSLIVFKLTLPPLLILAASLAGRRWGDAIGGWLVGLPLTSGPVAAFLAVQYGPDFAAAATNGSLVGTAAQACFSLGYVLIAQRGWLAALVCGTAAYALAGLLLQSLPLAHWGFFLVALAALIGAARFIPHRAAIRVTVPTPWWDLPARMLIATLIVLTLTAAAAFVGPKTAGVLASFPVFGTILAIFAHRISGATMAIQVLRGMVLALYGFATFFFVLGLLLTTAGVLPAFLAALACTLLVQTGALRLLRRGHSLKAA</sequence>
<proteinExistence type="predicted"/>
<reference evidence="3" key="1">
    <citation type="submission" date="2019-10" db="EMBL/GenBank/DDBJ databases">
        <title>Complete Genome Sequence of Bradyrhizobium betae type strain PL7HG1T.</title>
        <authorList>
            <person name="Bromfield E.S.P."/>
            <person name="Cloutier S."/>
        </authorList>
    </citation>
    <scope>NUCLEOTIDE SEQUENCE [LARGE SCALE GENOMIC DNA]</scope>
    <source>
        <strain evidence="3">PL7HG1</strain>
    </source>
</reference>
<feature type="transmembrane region" description="Helical" evidence="1">
    <location>
        <begin position="228"/>
        <end position="249"/>
    </location>
</feature>
<gene>
    <name evidence="2" type="ORF">F8237_26680</name>
</gene>
<feature type="transmembrane region" description="Helical" evidence="1">
    <location>
        <begin position="203"/>
        <end position="222"/>
    </location>
</feature>
<feature type="transmembrane region" description="Helical" evidence="1">
    <location>
        <begin position="85"/>
        <end position="103"/>
    </location>
</feature>
<dbReference type="AlphaFoldDB" id="A0A5P6PC44"/>
<organism evidence="2 3">
    <name type="scientific">Bradyrhizobium betae</name>
    <dbReference type="NCBI Taxonomy" id="244734"/>
    <lineage>
        <taxon>Bacteria</taxon>
        <taxon>Pseudomonadati</taxon>
        <taxon>Pseudomonadota</taxon>
        <taxon>Alphaproteobacteria</taxon>
        <taxon>Hyphomicrobiales</taxon>
        <taxon>Nitrobacteraceae</taxon>
        <taxon>Bradyrhizobium</taxon>
    </lineage>
</organism>
<dbReference type="Proteomes" id="UP000325641">
    <property type="component" value="Chromosome"/>
</dbReference>
<evidence type="ECO:0000313" key="2">
    <source>
        <dbReference type="EMBL" id="QFI75668.1"/>
    </source>
</evidence>
<feature type="transmembrane region" description="Helical" evidence="1">
    <location>
        <begin position="55"/>
        <end position="78"/>
    </location>
</feature>
<feature type="transmembrane region" description="Helical" evidence="1">
    <location>
        <begin position="149"/>
        <end position="167"/>
    </location>
</feature>
<keyword evidence="1" id="KW-0812">Transmembrane</keyword>
<dbReference type="RefSeq" id="WP_151649211.1">
    <property type="nucleotide sequence ID" value="NZ_CP044543.1"/>
</dbReference>
<feature type="transmembrane region" description="Helical" evidence="1">
    <location>
        <begin position="109"/>
        <end position="128"/>
    </location>
</feature>
<name>A0A5P6PC44_9BRAD</name>
<dbReference type="KEGG" id="bbet:F8237_26680"/>
<keyword evidence="1" id="KW-0472">Membrane</keyword>
<dbReference type="OrthoDB" id="161727at2"/>
<dbReference type="EMBL" id="CP044543">
    <property type="protein sequence ID" value="QFI75668.1"/>
    <property type="molecule type" value="Genomic_DNA"/>
</dbReference>
<keyword evidence="1" id="KW-1133">Transmembrane helix</keyword>
<evidence type="ECO:0000313" key="3">
    <source>
        <dbReference type="Proteomes" id="UP000325641"/>
    </source>
</evidence>
<protein>
    <submittedName>
        <fullName evidence="2">Uncharacterized protein</fullName>
    </submittedName>
</protein>
<accession>A0A5P6PC44</accession>